<protein>
    <recommendedName>
        <fullName evidence="6">SEC14-like protein 2</fullName>
    </recommendedName>
</protein>
<dbReference type="SUPFAM" id="SSF46938">
    <property type="entry name" value="CRAL/TRIO N-terminal domain"/>
    <property type="match status" value="1"/>
</dbReference>
<dbReference type="Gene3D" id="3.40.525.10">
    <property type="entry name" value="CRAL-TRIO lipid binding domain"/>
    <property type="match status" value="1"/>
</dbReference>
<keyword evidence="5" id="KW-1185">Reference proteome</keyword>
<dbReference type="PANTHER" id="PTHR23324:SF83">
    <property type="entry name" value="SEC14-LIKE PROTEIN 2"/>
    <property type="match status" value="1"/>
</dbReference>
<dbReference type="InterPro" id="IPR001251">
    <property type="entry name" value="CRAL-TRIO_dom"/>
</dbReference>
<evidence type="ECO:0000313" key="5">
    <source>
        <dbReference type="Proteomes" id="UP001445076"/>
    </source>
</evidence>
<proteinExistence type="predicted"/>
<dbReference type="Pfam" id="PF00650">
    <property type="entry name" value="CRAL_TRIO"/>
    <property type="match status" value="1"/>
</dbReference>
<dbReference type="Gene3D" id="2.60.120.680">
    <property type="entry name" value="GOLD domain"/>
    <property type="match status" value="1"/>
</dbReference>
<dbReference type="InterPro" id="IPR011074">
    <property type="entry name" value="CRAL/TRIO_N_dom"/>
</dbReference>
<organism evidence="4 5">
    <name type="scientific">Cherax quadricarinatus</name>
    <name type="common">Australian red claw crayfish</name>
    <dbReference type="NCBI Taxonomy" id="27406"/>
    <lineage>
        <taxon>Eukaryota</taxon>
        <taxon>Metazoa</taxon>
        <taxon>Ecdysozoa</taxon>
        <taxon>Arthropoda</taxon>
        <taxon>Crustacea</taxon>
        <taxon>Multicrustacea</taxon>
        <taxon>Malacostraca</taxon>
        <taxon>Eumalacostraca</taxon>
        <taxon>Eucarida</taxon>
        <taxon>Decapoda</taxon>
        <taxon>Pleocyemata</taxon>
        <taxon>Astacidea</taxon>
        <taxon>Parastacoidea</taxon>
        <taxon>Parastacidae</taxon>
        <taxon>Cherax</taxon>
    </lineage>
</organism>
<dbReference type="InterPro" id="IPR009038">
    <property type="entry name" value="GOLD_dom"/>
</dbReference>
<dbReference type="PROSITE" id="PS50866">
    <property type="entry name" value="GOLD"/>
    <property type="match status" value="1"/>
</dbReference>
<reference evidence="4 5" key="1">
    <citation type="journal article" date="2024" name="BMC Genomics">
        <title>Genome assembly of redclaw crayfish (Cherax quadricarinatus) provides insights into its immune adaptation and hypoxia tolerance.</title>
        <authorList>
            <person name="Liu Z."/>
            <person name="Zheng J."/>
            <person name="Li H."/>
            <person name="Fang K."/>
            <person name="Wang S."/>
            <person name="He J."/>
            <person name="Zhou D."/>
            <person name="Weng S."/>
            <person name="Chi M."/>
            <person name="Gu Z."/>
            <person name="He J."/>
            <person name="Li F."/>
            <person name="Wang M."/>
        </authorList>
    </citation>
    <scope>NUCLEOTIDE SEQUENCE [LARGE SCALE GENOMIC DNA]</scope>
    <source>
        <strain evidence="4">ZL_2023a</strain>
    </source>
</reference>
<accession>A0AAW0XM07</accession>
<dbReference type="EMBL" id="JARKIK010000032">
    <property type="protein sequence ID" value="KAK8740719.1"/>
    <property type="molecule type" value="Genomic_DNA"/>
</dbReference>
<evidence type="ECO:0000256" key="1">
    <source>
        <dbReference type="SAM" id="MobiDB-lite"/>
    </source>
</evidence>
<dbReference type="PRINTS" id="PR00180">
    <property type="entry name" value="CRETINALDHBP"/>
</dbReference>
<dbReference type="AlphaFoldDB" id="A0AAW0XM07"/>
<comment type="caution">
    <text evidence="4">The sequence shown here is derived from an EMBL/GenBank/DDBJ whole genome shotgun (WGS) entry which is preliminary data.</text>
</comment>
<dbReference type="Proteomes" id="UP001445076">
    <property type="component" value="Unassembled WGS sequence"/>
</dbReference>
<gene>
    <name evidence="4" type="ORF">OTU49_002674</name>
</gene>
<evidence type="ECO:0008006" key="6">
    <source>
        <dbReference type="Google" id="ProtNLM"/>
    </source>
</evidence>
<dbReference type="SUPFAM" id="SSF101576">
    <property type="entry name" value="Supernatant protein factor (SPF), C-terminal domain"/>
    <property type="match status" value="1"/>
</dbReference>
<feature type="compositionally biased region" description="Low complexity" evidence="1">
    <location>
        <begin position="17"/>
        <end position="32"/>
    </location>
</feature>
<dbReference type="CDD" id="cd00170">
    <property type="entry name" value="SEC14"/>
    <property type="match status" value="1"/>
</dbReference>
<dbReference type="PANTHER" id="PTHR23324">
    <property type="entry name" value="SEC14 RELATED PROTEIN"/>
    <property type="match status" value="1"/>
</dbReference>
<sequence>MRVFGWESWRGSFRGQSSGSDPGDTHTSSTSHSSHHHDTDTNMSLTPHKEELLSQFRERVAGVIPPGQQHDHNLLQWLVARNFNIDKAEHMLRKSMEWRKEWGTDTVVDWDVPEVLHNYYPVGMAGHDKTGLPVWIIPYGGCDMRGLLSSVRKCDYIRYTIRVLELSRRDMAKQTQILGYPITQQCCIFDLENFSLRHVTWKPAMDVILELVQLYEANYPEFLKCAYVINAPKVFTLAYAVIKPFLHEVTLKKIRIFGHSGWKEALLEDIDGDQLPQHWGGTRTDPDGNPKCPSQICLGGEVPKRYYLSLSKSNLSKLTEDNNLSTLTLSKGGKKRLKFDIKQPGSHLKWEFRTEDFDVGFGVSRKLKKGEEEILVPLQRVNSQLVTEEGYLVCTEPGTYVVTFDNEFSYVRSKKILYTVQVEPPGDFKEE</sequence>
<dbReference type="SUPFAM" id="SSF52087">
    <property type="entry name" value="CRAL/TRIO domain"/>
    <property type="match status" value="1"/>
</dbReference>
<dbReference type="SMART" id="SM01100">
    <property type="entry name" value="CRAL_TRIO_N"/>
    <property type="match status" value="1"/>
</dbReference>
<feature type="region of interest" description="Disordered" evidence="1">
    <location>
        <begin position="13"/>
        <end position="45"/>
    </location>
</feature>
<evidence type="ECO:0000259" key="2">
    <source>
        <dbReference type="PROSITE" id="PS50191"/>
    </source>
</evidence>
<dbReference type="InterPro" id="IPR036598">
    <property type="entry name" value="GOLD_dom_sf"/>
</dbReference>
<dbReference type="InterPro" id="IPR051064">
    <property type="entry name" value="SEC14/CRAL-TRIO_domain"/>
</dbReference>
<evidence type="ECO:0000313" key="4">
    <source>
        <dbReference type="EMBL" id="KAK8740719.1"/>
    </source>
</evidence>
<dbReference type="PROSITE" id="PS50191">
    <property type="entry name" value="CRAL_TRIO"/>
    <property type="match status" value="1"/>
</dbReference>
<feature type="domain" description="CRAL-TRIO" evidence="2">
    <location>
        <begin position="112"/>
        <end position="287"/>
    </location>
</feature>
<dbReference type="GO" id="GO:0005737">
    <property type="term" value="C:cytoplasm"/>
    <property type="evidence" value="ECO:0007669"/>
    <property type="project" value="TreeGrafter"/>
</dbReference>
<dbReference type="SMART" id="SM00516">
    <property type="entry name" value="SEC14"/>
    <property type="match status" value="1"/>
</dbReference>
<name>A0AAW0XM07_CHEQU</name>
<dbReference type="InterPro" id="IPR036865">
    <property type="entry name" value="CRAL-TRIO_dom_sf"/>
</dbReference>
<dbReference type="InterPro" id="IPR036273">
    <property type="entry name" value="CRAL/TRIO_N_dom_sf"/>
</dbReference>
<feature type="domain" description="GOLD" evidence="3">
    <location>
        <begin position="295"/>
        <end position="422"/>
    </location>
</feature>
<evidence type="ECO:0000259" key="3">
    <source>
        <dbReference type="PROSITE" id="PS50866"/>
    </source>
</evidence>